<dbReference type="AlphaFoldDB" id="Q8TL55"/>
<evidence type="ECO:0000313" key="1">
    <source>
        <dbReference type="EMBL" id="AAM06558.1"/>
    </source>
</evidence>
<dbReference type="EnsemblBacteria" id="AAM06558">
    <property type="protein sequence ID" value="AAM06558"/>
    <property type="gene ID" value="MA_3186"/>
</dbReference>
<proteinExistence type="predicted"/>
<dbReference type="STRING" id="188937.MA_3186"/>
<dbReference type="EMBL" id="AE010299">
    <property type="protein sequence ID" value="AAM06558.1"/>
    <property type="molecule type" value="Genomic_DNA"/>
</dbReference>
<gene>
    <name evidence="1" type="ordered locus">MA_3186</name>
</gene>
<evidence type="ECO:0000313" key="2">
    <source>
        <dbReference type="Proteomes" id="UP000002487"/>
    </source>
</evidence>
<dbReference type="KEGG" id="mac:MA_3186"/>
<dbReference type="InParanoid" id="Q8TL55"/>
<keyword evidence="2" id="KW-1185">Reference proteome</keyword>
<protein>
    <submittedName>
        <fullName evidence="1">Uncharacterized protein</fullName>
    </submittedName>
</protein>
<organism evidence="1 2">
    <name type="scientific">Methanosarcina acetivorans (strain ATCC 35395 / DSM 2834 / JCM 12185 / C2A)</name>
    <dbReference type="NCBI Taxonomy" id="188937"/>
    <lineage>
        <taxon>Archaea</taxon>
        <taxon>Methanobacteriati</taxon>
        <taxon>Methanobacteriota</taxon>
        <taxon>Stenosarchaea group</taxon>
        <taxon>Methanomicrobia</taxon>
        <taxon>Methanosarcinales</taxon>
        <taxon>Methanosarcinaceae</taxon>
        <taxon>Methanosarcina</taxon>
    </lineage>
</organism>
<reference evidence="1 2" key="1">
    <citation type="journal article" date="2002" name="Genome Res.">
        <title>The genome of Methanosarcina acetivorans reveals extensive metabolic and physiological diversity.</title>
        <authorList>
            <person name="Galagan J.E."/>
            <person name="Nusbaum C."/>
            <person name="Roy A."/>
            <person name="Endrizzi M.G."/>
            <person name="Macdonald P."/>
            <person name="FitzHugh W."/>
            <person name="Calvo S."/>
            <person name="Engels R."/>
            <person name="Smirnov S."/>
            <person name="Atnoor D."/>
            <person name="Brown A."/>
            <person name="Allen N."/>
            <person name="Naylor J."/>
            <person name="Stange-Thomann N."/>
            <person name="DeArellano K."/>
            <person name="Johnson R."/>
            <person name="Linton L."/>
            <person name="McEwan P."/>
            <person name="McKernan K."/>
            <person name="Talamas J."/>
            <person name="Tirrell A."/>
            <person name="Ye W."/>
            <person name="Zimmer A."/>
            <person name="Barber R.D."/>
            <person name="Cann I."/>
            <person name="Graham D.E."/>
            <person name="Grahame D.A."/>
            <person name="Guss A."/>
            <person name="Hedderich R."/>
            <person name="Ingram-Smith C."/>
            <person name="Kuettner C.H."/>
            <person name="Krzycki J.A."/>
            <person name="Leigh J.A."/>
            <person name="Li W."/>
            <person name="Liu J."/>
            <person name="Mukhopadhyay B."/>
            <person name="Reeve J.N."/>
            <person name="Smith K."/>
            <person name="Springer T.A."/>
            <person name="Umayam L.A."/>
            <person name="White O."/>
            <person name="White R.H."/>
            <person name="de Macario E.C."/>
            <person name="Ferry J.G."/>
            <person name="Jarrell K.F."/>
            <person name="Jing H."/>
            <person name="Macario A.J.L."/>
            <person name="Paulsen I."/>
            <person name="Pritchett M."/>
            <person name="Sowers K.R."/>
            <person name="Swanson R.V."/>
            <person name="Zinder S.H."/>
            <person name="Lander E."/>
            <person name="Metcalf W.W."/>
            <person name="Birren B."/>
        </authorList>
    </citation>
    <scope>NUCLEOTIDE SEQUENCE [LARGE SCALE GENOMIC DNA]</scope>
    <source>
        <strain evidence="2">ATCC 35395 / DSM 2834 / JCM 12185 / C2A</strain>
    </source>
</reference>
<dbReference type="Proteomes" id="UP000002487">
    <property type="component" value="Chromosome"/>
</dbReference>
<sequence>MLEIVLQAIFQKDCEKIQIQINWRYSMEKPTLSENAQSKVPEFVKLVKDELQKKNINVSEQDLESSLLAAQEKVGCDQCSNGMRW</sequence>
<name>Q8TL55_METAC</name>
<accession>Q8TL55</accession>
<dbReference type="HOGENOM" id="CLU_191923_0_0_2"/>